<dbReference type="SMART" id="SM01389">
    <property type="entry name" value="Spt4"/>
    <property type="match status" value="1"/>
</dbReference>
<keyword evidence="7" id="KW-0862">Zinc</keyword>
<evidence type="ECO:0000256" key="8">
    <source>
        <dbReference type="ARBA" id="ARBA00023015"/>
    </source>
</evidence>
<evidence type="ECO:0000256" key="3">
    <source>
        <dbReference type="ARBA" id="ARBA00020182"/>
    </source>
</evidence>
<sequence>METVPKDLRGLRSCLVCSLVKTLDMFETDGCENCDEFLRMKNNRDQVYDCTSNNFDGFIALMSPEDSWVAKWQRINRCCRGMYAISITGRLPPTVVREMKSRGMKYRSRDMTKL</sequence>
<keyword evidence="8" id="KW-0805">Transcription regulation</keyword>
<dbReference type="Proteomes" id="UP000747542">
    <property type="component" value="Unassembled WGS sequence"/>
</dbReference>
<proteinExistence type="inferred from homology"/>
<evidence type="ECO:0000256" key="12">
    <source>
        <dbReference type="PIRNR" id="PIRNR025023"/>
    </source>
</evidence>
<gene>
    <name evidence="14" type="primary">Spt4-L</name>
    <name evidence="14" type="ORF">Hamer_G019149</name>
</gene>
<dbReference type="GO" id="GO:0003746">
    <property type="term" value="F:translation elongation factor activity"/>
    <property type="evidence" value="ECO:0007669"/>
    <property type="project" value="UniProtKB-KW"/>
</dbReference>
<dbReference type="EMBL" id="JAHLQT010037402">
    <property type="protein sequence ID" value="KAG7157519.1"/>
    <property type="molecule type" value="Genomic_DNA"/>
</dbReference>
<dbReference type="GO" id="GO:0032044">
    <property type="term" value="C:DSIF complex"/>
    <property type="evidence" value="ECO:0007669"/>
    <property type="project" value="TreeGrafter"/>
</dbReference>
<evidence type="ECO:0000256" key="10">
    <source>
        <dbReference type="ARBA" id="ARBA00023163"/>
    </source>
</evidence>
<organism evidence="14 15">
    <name type="scientific">Homarus americanus</name>
    <name type="common">American lobster</name>
    <dbReference type="NCBI Taxonomy" id="6706"/>
    <lineage>
        <taxon>Eukaryota</taxon>
        <taxon>Metazoa</taxon>
        <taxon>Ecdysozoa</taxon>
        <taxon>Arthropoda</taxon>
        <taxon>Crustacea</taxon>
        <taxon>Multicrustacea</taxon>
        <taxon>Malacostraca</taxon>
        <taxon>Eumalacostraca</taxon>
        <taxon>Eucarida</taxon>
        <taxon>Decapoda</taxon>
        <taxon>Pleocyemata</taxon>
        <taxon>Astacidea</taxon>
        <taxon>Nephropoidea</taxon>
        <taxon>Nephropidae</taxon>
        <taxon>Homarus</taxon>
    </lineage>
</organism>
<comment type="function">
    <text evidence="12">Component of the DRB sensitivity-inducing factor complex (DSIF complex), which regulates transcription elongation by RNA polymerase II.</text>
</comment>
<protein>
    <recommendedName>
        <fullName evidence="3 12">Transcription elongation factor SPT4</fullName>
    </recommendedName>
</protein>
<keyword evidence="9" id="KW-0010">Activator</keyword>
<dbReference type="InterPro" id="IPR009287">
    <property type="entry name" value="Spt4"/>
</dbReference>
<dbReference type="GO" id="GO:0006355">
    <property type="term" value="P:regulation of DNA-templated transcription"/>
    <property type="evidence" value="ECO:0007669"/>
    <property type="project" value="InterPro"/>
</dbReference>
<keyword evidence="15" id="KW-1185">Reference proteome</keyword>
<keyword evidence="6" id="KW-0863">Zinc-finger</keyword>
<keyword evidence="5" id="KW-0479">Metal-binding</keyword>
<evidence type="ECO:0000256" key="9">
    <source>
        <dbReference type="ARBA" id="ARBA00023159"/>
    </source>
</evidence>
<dbReference type="InterPro" id="IPR022800">
    <property type="entry name" value="Spt4/RpoE2_Znf"/>
</dbReference>
<evidence type="ECO:0000313" key="14">
    <source>
        <dbReference type="EMBL" id="KAG7157519.1"/>
    </source>
</evidence>
<evidence type="ECO:0000256" key="5">
    <source>
        <dbReference type="ARBA" id="ARBA00022723"/>
    </source>
</evidence>
<comment type="caution">
    <text evidence="14">The sequence shown here is derived from an EMBL/GenBank/DDBJ whole genome shotgun (WGS) entry which is preliminary data.</text>
</comment>
<dbReference type="GO" id="GO:0000993">
    <property type="term" value="F:RNA polymerase II complex binding"/>
    <property type="evidence" value="ECO:0007669"/>
    <property type="project" value="TreeGrafter"/>
</dbReference>
<evidence type="ECO:0000256" key="7">
    <source>
        <dbReference type="ARBA" id="ARBA00022833"/>
    </source>
</evidence>
<feature type="domain" description="Spt4/RpoE2 zinc finger" evidence="13">
    <location>
        <begin position="11"/>
        <end position="88"/>
    </location>
</feature>
<comment type="subcellular location">
    <subcellularLocation>
        <location evidence="1 12">Nucleus</location>
    </subcellularLocation>
</comment>
<dbReference type="OrthoDB" id="248751at2759"/>
<evidence type="ECO:0000256" key="1">
    <source>
        <dbReference type="ARBA" id="ARBA00004123"/>
    </source>
</evidence>
<keyword evidence="14" id="KW-0251">Elongation factor</keyword>
<evidence type="ECO:0000256" key="6">
    <source>
        <dbReference type="ARBA" id="ARBA00022771"/>
    </source>
</evidence>
<dbReference type="PIRSF" id="PIRSF025023">
    <property type="entry name" value="Spt4"/>
    <property type="match status" value="1"/>
</dbReference>
<name>A0A8J5MN43_HOMAM</name>
<evidence type="ECO:0000256" key="11">
    <source>
        <dbReference type="ARBA" id="ARBA00023242"/>
    </source>
</evidence>
<dbReference type="PANTHER" id="PTHR12882:SF1">
    <property type="entry name" value="TRANSCRIPTION ELONGATION FACTOR SPT4"/>
    <property type="match status" value="1"/>
</dbReference>
<accession>A0A8J5MN43</accession>
<keyword evidence="10 12" id="KW-0804">Transcription</keyword>
<dbReference type="PANTHER" id="PTHR12882">
    <property type="entry name" value="SUPPRESSOR OF TY 4"/>
    <property type="match status" value="1"/>
</dbReference>
<dbReference type="CDD" id="cd07973">
    <property type="entry name" value="Spt4"/>
    <property type="match status" value="1"/>
</dbReference>
<evidence type="ECO:0000256" key="4">
    <source>
        <dbReference type="ARBA" id="ARBA00022491"/>
    </source>
</evidence>
<dbReference type="AlphaFoldDB" id="A0A8J5MN43"/>
<dbReference type="GO" id="GO:0008270">
    <property type="term" value="F:zinc ion binding"/>
    <property type="evidence" value="ECO:0007669"/>
    <property type="project" value="UniProtKB-KW"/>
</dbReference>
<dbReference type="GO" id="GO:0140673">
    <property type="term" value="P:transcription elongation-coupled chromatin remodeling"/>
    <property type="evidence" value="ECO:0007669"/>
    <property type="project" value="InterPro"/>
</dbReference>
<evidence type="ECO:0000256" key="2">
    <source>
        <dbReference type="ARBA" id="ARBA00010464"/>
    </source>
</evidence>
<keyword evidence="11 12" id="KW-0539">Nucleus</keyword>
<reference evidence="14" key="1">
    <citation type="journal article" date="2021" name="Sci. Adv.">
        <title>The American lobster genome reveals insights on longevity, neural, and immune adaptations.</title>
        <authorList>
            <person name="Polinski J.M."/>
            <person name="Zimin A.V."/>
            <person name="Clark K.F."/>
            <person name="Kohn A.B."/>
            <person name="Sadowski N."/>
            <person name="Timp W."/>
            <person name="Ptitsyn A."/>
            <person name="Khanna P."/>
            <person name="Romanova D.Y."/>
            <person name="Williams P."/>
            <person name="Greenwood S.J."/>
            <person name="Moroz L.L."/>
            <person name="Walt D.R."/>
            <person name="Bodnar A.G."/>
        </authorList>
    </citation>
    <scope>NUCLEOTIDE SEQUENCE</scope>
    <source>
        <strain evidence="14">GMGI-L3</strain>
    </source>
</reference>
<evidence type="ECO:0000259" key="13">
    <source>
        <dbReference type="SMART" id="SM01389"/>
    </source>
</evidence>
<comment type="similarity">
    <text evidence="2 12">Belongs to the SPT4 family.</text>
</comment>
<dbReference type="FunFam" id="3.30.40.210:FF:000001">
    <property type="entry name" value="Transcription elongation factor SPT4"/>
    <property type="match status" value="1"/>
</dbReference>
<keyword evidence="4" id="KW-0678">Repressor</keyword>
<keyword evidence="14" id="KW-0648">Protein biosynthesis</keyword>
<dbReference type="Pfam" id="PF06093">
    <property type="entry name" value="Spt4"/>
    <property type="match status" value="1"/>
</dbReference>
<evidence type="ECO:0000313" key="15">
    <source>
        <dbReference type="Proteomes" id="UP000747542"/>
    </source>
</evidence>